<dbReference type="CDD" id="cd10434">
    <property type="entry name" value="GIY-YIG_UvrC_Cho"/>
    <property type="match status" value="1"/>
</dbReference>
<evidence type="ECO:0000259" key="7">
    <source>
        <dbReference type="PROSITE" id="PS50165"/>
    </source>
</evidence>
<name>A0A1G1WKR4_9BACT</name>
<keyword evidence="1" id="KW-0963">Cytoplasm</keyword>
<dbReference type="GO" id="GO:0009381">
    <property type="term" value="F:excinuclease ABC activity"/>
    <property type="evidence" value="ECO:0007669"/>
    <property type="project" value="InterPro"/>
</dbReference>
<evidence type="ECO:0000256" key="3">
    <source>
        <dbReference type="ARBA" id="ARBA00022769"/>
    </source>
</evidence>
<dbReference type="GO" id="GO:0006289">
    <property type="term" value="P:nucleotide-excision repair"/>
    <property type="evidence" value="ECO:0007669"/>
    <property type="project" value="InterPro"/>
</dbReference>
<dbReference type="InterPro" id="IPR047296">
    <property type="entry name" value="GIY-YIG_UvrC_Cho"/>
</dbReference>
<evidence type="ECO:0000313" key="8">
    <source>
        <dbReference type="EMBL" id="OGY28181.1"/>
    </source>
</evidence>
<keyword evidence="3" id="KW-0228">DNA excision</keyword>
<keyword evidence="5" id="KW-0234">DNA repair</keyword>
<evidence type="ECO:0000256" key="4">
    <source>
        <dbReference type="ARBA" id="ARBA00022881"/>
    </source>
</evidence>
<dbReference type="EMBL" id="MHCU01000011">
    <property type="protein sequence ID" value="OGY28181.1"/>
    <property type="molecule type" value="Genomic_DNA"/>
</dbReference>
<evidence type="ECO:0000256" key="5">
    <source>
        <dbReference type="ARBA" id="ARBA00023204"/>
    </source>
</evidence>
<comment type="caution">
    <text evidence="8">The sequence shown here is derived from an EMBL/GenBank/DDBJ whole genome shotgun (WGS) entry which is preliminary data.</text>
</comment>
<evidence type="ECO:0000256" key="2">
    <source>
        <dbReference type="ARBA" id="ARBA00022763"/>
    </source>
</evidence>
<gene>
    <name evidence="8" type="ORF">A2Z42_04760</name>
</gene>
<dbReference type="GO" id="GO:0009380">
    <property type="term" value="C:excinuclease repair complex"/>
    <property type="evidence" value="ECO:0007669"/>
    <property type="project" value="TreeGrafter"/>
</dbReference>
<keyword evidence="2" id="KW-0227">DNA damage</keyword>
<evidence type="ECO:0008006" key="10">
    <source>
        <dbReference type="Google" id="ProtNLM"/>
    </source>
</evidence>
<dbReference type="PROSITE" id="PS50164">
    <property type="entry name" value="GIY_YIG"/>
    <property type="match status" value="1"/>
</dbReference>
<feature type="domain" description="GIY-YIG" evidence="6">
    <location>
        <begin position="8"/>
        <end position="86"/>
    </location>
</feature>
<dbReference type="InterPro" id="IPR001162">
    <property type="entry name" value="UvrC_RNase_H_dom"/>
</dbReference>
<reference evidence="8 9" key="1">
    <citation type="journal article" date="2016" name="Nat. Commun.">
        <title>Thousands of microbial genomes shed light on interconnected biogeochemical processes in an aquifer system.</title>
        <authorList>
            <person name="Anantharaman K."/>
            <person name="Brown C.T."/>
            <person name="Hug L.A."/>
            <person name="Sharon I."/>
            <person name="Castelle C.J."/>
            <person name="Probst A.J."/>
            <person name="Thomas B.C."/>
            <person name="Singh A."/>
            <person name="Wilkins M.J."/>
            <person name="Karaoz U."/>
            <person name="Brodie E.L."/>
            <person name="Williams K.H."/>
            <person name="Hubbard S.S."/>
            <person name="Banfield J.F."/>
        </authorList>
    </citation>
    <scope>NUCLEOTIDE SEQUENCE [LARGE SCALE GENOMIC DNA]</scope>
</reference>
<dbReference type="SMART" id="SM00465">
    <property type="entry name" value="GIYc"/>
    <property type="match status" value="1"/>
</dbReference>
<organism evidence="8 9">
    <name type="scientific">Candidatus Woykebacteria bacterium RBG_19FT_COMBO_43_10</name>
    <dbReference type="NCBI Taxonomy" id="1802598"/>
    <lineage>
        <taxon>Bacteria</taxon>
        <taxon>Candidatus Woykeibacteriota</taxon>
    </lineage>
</organism>
<dbReference type="Pfam" id="PF08459">
    <property type="entry name" value="UvrC_RNaseH_dom"/>
    <property type="match status" value="1"/>
</dbReference>
<dbReference type="Proteomes" id="UP000176645">
    <property type="component" value="Unassembled WGS sequence"/>
</dbReference>
<feature type="domain" description="UvrC family homology region profile" evidence="7">
    <location>
        <begin position="242"/>
        <end position="346"/>
    </location>
</feature>
<keyword evidence="4" id="KW-0267">Excision nuclease</keyword>
<dbReference type="Pfam" id="PF01541">
    <property type="entry name" value="GIY-YIG"/>
    <property type="match status" value="1"/>
</dbReference>
<dbReference type="AlphaFoldDB" id="A0A1G1WKR4"/>
<dbReference type="InterPro" id="IPR036876">
    <property type="entry name" value="UVR_dom_sf"/>
</dbReference>
<evidence type="ECO:0000313" key="9">
    <source>
        <dbReference type="Proteomes" id="UP000176645"/>
    </source>
</evidence>
<accession>A0A1G1WKR4</accession>
<dbReference type="FunFam" id="3.40.1440.10:FF:000001">
    <property type="entry name" value="UvrABC system protein C"/>
    <property type="match status" value="1"/>
</dbReference>
<proteinExistence type="predicted"/>
<dbReference type="Gene3D" id="3.30.420.340">
    <property type="entry name" value="UvrC, RNAse H endonuclease domain"/>
    <property type="match status" value="1"/>
</dbReference>
<evidence type="ECO:0000259" key="6">
    <source>
        <dbReference type="PROSITE" id="PS50164"/>
    </source>
</evidence>
<sequence length="416" mass="48178">MELKKLPENSGVYIFKDKKNVPIYIGKSANIKKRVNYHFNQKFDGPKESILINKVKKIEAIRVDSEIEALILEANLIKKYKPLYNTQLKDDKDYLYIKVTKDAFPKVLMARKKGLLGAKEYFGPFPSTSKVKTTLKTLRKIIPYSTCKPNQRRPCLYYHLGLCPGVCAGLIDEERYRKNIDKLVYFLKGNRSLVLRSLERELKKSVSALMFEEAQDITNKIKAIEYITKPTTSLYYLDENIERSRNKELLDLANLLGLAKKPLRIECYDISNIFGKDATGSMVVFSDGYADLSEYRRFKIKTVKGINDTAMISEVLKRRFNNDWVKPDLIVIDGGKPQLNAALLVVKELGLRIPVISLAKRLEEIYFTNKRDPIRLPSDNDALRLVQRMRDEAHRFAINYHRKLRAKQFLEAKLVR</sequence>
<dbReference type="SUPFAM" id="SSF46600">
    <property type="entry name" value="C-terminal UvrC-binding domain of UvrB"/>
    <property type="match status" value="1"/>
</dbReference>
<evidence type="ECO:0000256" key="1">
    <source>
        <dbReference type="ARBA" id="ARBA00022490"/>
    </source>
</evidence>
<dbReference type="InterPro" id="IPR038476">
    <property type="entry name" value="UvrC_RNase_H_dom_sf"/>
</dbReference>
<dbReference type="InterPro" id="IPR000305">
    <property type="entry name" value="GIY-YIG_endonuc"/>
</dbReference>
<dbReference type="InterPro" id="IPR050066">
    <property type="entry name" value="UvrABC_protein_C"/>
</dbReference>
<dbReference type="SUPFAM" id="SSF82771">
    <property type="entry name" value="GIY-YIG endonuclease"/>
    <property type="match status" value="1"/>
</dbReference>
<dbReference type="PROSITE" id="PS50165">
    <property type="entry name" value="UVRC"/>
    <property type="match status" value="1"/>
</dbReference>
<dbReference type="PANTHER" id="PTHR30562">
    <property type="entry name" value="UVRC/OXIDOREDUCTASE"/>
    <property type="match status" value="1"/>
</dbReference>
<dbReference type="PANTHER" id="PTHR30562:SF1">
    <property type="entry name" value="UVRABC SYSTEM PROTEIN C"/>
    <property type="match status" value="1"/>
</dbReference>
<dbReference type="InterPro" id="IPR035901">
    <property type="entry name" value="GIY-YIG_endonuc_sf"/>
</dbReference>
<protein>
    <recommendedName>
        <fullName evidence="10">Excinuclease ABC subunit C</fullName>
    </recommendedName>
</protein>
<dbReference type="Gene3D" id="3.40.1440.10">
    <property type="entry name" value="GIY-YIG endonuclease"/>
    <property type="match status" value="1"/>
</dbReference>